<evidence type="ECO:0000313" key="2">
    <source>
        <dbReference type="Proteomes" id="UP000195402"/>
    </source>
</evidence>
<dbReference type="EMBL" id="MVGT01004345">
    <property type="protein sequence ID" value="OVA00247.1"/>
    <property type="molecule type" value="Genomic_DNA"/>
</dbReference>
<dbReference type="AlphaFoldDB" id="A0A200PPU3"/>
<protein>
    <submittedName>
        <fullName evidence="1">Uncharacterized protein</fullName>
    </submittedName>
</protein>
<dbReference type="InParanoid" id="A0A200PPU3"/>
<comment type="caution">
    <text evidence="1">The sequence shown here is derived from an EMBL/GenBank/DDBJ whole genome shotgun (WGS) entry which is preliminary data.</text>
</comment>
<gene>
    <name evidence="1" type="ORF">BVC80_1633g16</name>
</gene>
<keyword evidence="2" id="KW-1185">Reference proteome</keyword>
<accession>A0A200PPU3</accession>
<name>A0A200PPU3_MACCD</name>
<organism evidence="1 2">
    <name type="scientific">Macleaya cordata</name>
    <name type="common">Five-seeded plume-poppy</name>
    <name type="synonym">Bocconia cordata</name>
    <dbReference type="NCBI Taxonomy" id="56857"/>
    <lineage>
        <taxon>Eukaryota</taxon>
        <taxon>Viridiplantae</taxon>
        <taxon>Streptophyta</taxon>
        <taxon>Embryophyta</taxon>
        <taxon>Tracheophyta</taxon>
        <taxon>Spermatophyta</taxon>
        <taxon>Magnoliopsida</taxon>
        <taxon>Ranunculales</taxon>
        <taxon>Papaveraceae</taxon>
        <taxon>Papaveroideae</taxon>
        <taxon>Macleaya</taxon>
    </lineage>
</organism>
<proteinExistence type="predicted"/>
<evidence type="ECO:0000313" key="1">
    <source>
        <dbReference type="EMBL" id="OVA00247.1"/>
    </source>
</evidence>
<dbReference type="Proteomes" id="UP000195402">
    <property type="component" value="Unassembled WGS sequence"/>
</dbReference>
<sequence>MKPQLDDPSLQIRLKTRYPRLSRVLSRVLSLHLVLPVSLWFSISGTNFFTVNLLRSASLFGLSKLSTPTTNQQDSVMVLWAEHSNLFLGDVTHLVNFCSYRGSGCESVMQDLILVDSGQ</sequence>
<reference evidence="1 2" key="1">
    <citation type="journal article" date="2017" name="Mol. Plant">
        <title>The Genome of Medicinal Plant Macleaya cordata Provides New Insights into Benzylisoquinoline Alkaloids Metabolism.</title>
        <authorList>
            <person name="Liu X."/>
            <person name="Liu Y."/>
            <person name="Huang P."/>
            <person name="Ma Y."/>
            <person name="Qing Z."/>
            <person name="Tang Q."/>
            <person name="Cao H."/>
            <person name="Cheng P."/>
            <person name="Zheng Y."/>
            <person name="Yuan Z."/>
            <person name="Zhou Y."/>
            <person name="Liu J."/>
            <person name="Tang Z."/>
            <person name="Zhuo Y."/>
            <person name="Zhang Y."/>
            <person name="Yu L."/>
            <person name="Huang J."/>
            <person name="Yang P."/>
            <person name="Peng Q."/>
            <person name="Zhang J."/>
            <person name="Jiang W."/>
            <person name="Zhang Z."/>
            <person name="Lin K."/>
            <person name="Ro D.K."/>
            <person name="Chen X."/>
            <person name="Xiong X."/>
            <person name="Shang Y."/>
            <person name="Huang S."/>
            <person name="Zeng J."/>
        </authorList>
    </citation>
    <scope>NUCLEOTIDE SEQUENCE [LARGE SCALE GENOMIC DNA]</scope>
    <source>
        <strain evidence="2">cv. BLH2017</strain>
        <tissue evidence="1">Root</tissue>
    </source>
</reference>